<keyword evidence="11" id="KW-0326">Glycosidase</keyword>
<dbReference type="Pfam" id="PF00128">
    <property type="entry name" value="Alpha-amylase"/>
    <property type="match status" value="1"/>
</dbReference>
<feature type="chain" id="PRO_5025467037" description="alpha-amylase" evidence="13">
    <location>
        <begin position="20"/>
        <end position="616"/>
    </location>
</feature>
<dbReference type="PANTHER" id="PTHR10357">
    <property type="entry name" value="ALPHA-AMYLASE FAMILY MEMBER"/>
    <property type="match status" value="1"/>
</dbReference>
<dbReference type="GO" id="GO:0005509">
    <property type="term" value="F:calcium ion binding"/>
    <property type="evidence" value="ECO:0007669"/>
    <property type="project" value="InterPro"/>
</dbReference>
<keyword evidence="13" id="KW-0732">Signal</keyword>
<gene>
    <name evidence="15" type="ORF">K470DRAFT_258238</name>
</gene>
<comment type="similarity">
    <text evidence="3">Belongs to the glycosyl hydrolase 13 family.</text>
</comment>
<dbReference type="InterPro" id="IPR017853">
    <property type="entry name" value="GH"/>
</dbReference>
<evidence type="ECO:0000313" key="15">
    <source>
        <dbReference type="EMBL" id="KAF2860073.1"/>
    </source>
</evidence>
<dbReference type="InterPro" id="IPR006047">
    <property type="entry name" value="GH13_cat_dom"/>
</dbReference>
<accession>A0A6A7BY95</accession>
<dbReference type="SUPFAM" id="SSF51011">
    <property type="entry name" value="Glycosyl hydrolase domain"/>
    <property type="match status" value="1"/>
</dbReference>
<dbReference type="FunFam" id="3.20.20.80:FF:000120">
    <property type="entry name" value="Alpha-amylase A"/>
    <property type="match status" value="1"/>
</dbReference>
<keyword evidence="10" id="KW-0119">Carbohydrate metabolism</keyword>
<feature type="signal peptide" evidence="13">
    <location>
        <begin position="1"/>
        <end position="19"/>
    </location>
</feature>
<evidence type="ECO:0000313" key="16">
    <source>
        <dbReference type="Proteomes" id="UP000799421"/>
    </source>
</evidence>
<dbReference type="GO" id="GO:0004556">
    <property type="term" value="F:alpha-amylase activity"/>
    <property type="evidence" value="ECO:0007669"/>
    <property type="project" value="UniProtKB-EC"/>
</dbReference>
<evidence type="ECO:0000256" key="1">
    <source>
        <dbReference type="ARBA" id="ARBA00000548"/>
    </source>
</evidence>
<dbReference type="Gene3D" id="3.20.20.80">
    <property type="entry name" value="Glycosidases"/>
    <property type="match status" value="1"/>
</dbReference>
<comment type="catalytic activity">
    <reaction evidence="1">
        <text>Endohydrolysis of (1-&gt;4)-alpha-D-glucosidic linkages in polysaccharides containing three or more (1-&gt;4)-alpha-linked D-glucose units.</text>
        <dbReference type="EC" id="3.2.1.1"/>
    </reaction>
</comment>
<dbReference type="AlphaFoldDB" id="A0A6A7BY95"/>
<feature type="region of interest" description="Disordered" evidence="12">
    <location>
        <begin position="547"/>
        <end position="577"/>
    </location>
</feature>
<dbReference type="InterPro" id="IPR013780">
    <property type="entry name" value="Glyco_hydro_b"/>
</dbReference>
<name>A0A6A7BY95_9PEZI</name>
<evidence type="ECO:0000256" key="7">
    <source>
        <dbReference type="ARBA" id="ARBA00022837"/>
    </source>
</evidence>
<dbReference type="OrthoDB" id="204980at2759"/>
<dbReference type="CDD" id="cd11319">
    <property type="entry name" value="AmyAc_euk_AmyA"/>
    <property type="match status" value="1"/>
</dbReference>
<keyword evidence="7" id="KW-0106">Calcium</keyword>
<keyword evidence="5" id="KW-0479">Metal-binding</keyword>
<dbReference type="Proteomes" id="UP000799421">
    <property type="component" value="Unassembled WGS sequence"/>
</dbReference>
<evidence type="ECO:0000256" key="13">
    <source>
        <dbReference type="SAM" id="SignalP"/>
    </source>
</evidence>
<keyword evidence="9" id="KW-0325">Glycoprotein</keyword>
<sequence length="616" mass="68128">MPSWQILAAILSLLHLCSAATVDQWRSRSIYQVITDRFAHSDGTPAHHISPCAVNDGYYCGGTWRGIMARLDYIQGMGFDAIWISPVVAQVPQRTGDGESYTAYWQQDLYALNDKFGTQEDLKALVDELHRRDMYLMLDIVVNHMGYAGVGWVVDYSIFNPFNDQKYFHDYCTISDPTNQNETEMCWLGDWMVSLADLRTEDEEVQEMFATWIESMVSNYSIDGLRIDTSLNVNPDFFTGFVKAAGVFATGEVMQGDTSIACRWSDTIGSILNYPIYYPLTRAFQSSEGSINDLVETIQSVKDHCGDPTVLGSFSENHDVPRFRNYTNDLALAKNIITYTIMADGIPIIYQGQEQRMNGDITPYFNRAPLWEGNGFDTESPLYGHIRTLNNFRQHAIRTSKNYTLYMTEVIFQDMHSLALRKGFDGSQVITVLNNNGRTADYFELPITNHGFDSGTKLTEILTCAELTVNASGYINVPMFAGTPKILYPSSLLTNTSLCGTPSADEPTLTSITSSVTATLHGYPTVMPTVQVTPVPVPTHGGGPPPFIPHPQGPAGNNCTDSNCHGHDHKRPLGDSDAVGPPIPFAVSAAMLATAVSALPTHVARHLTRAARGLMQ</sequence>
<dbReference type="PANTHER" id="PTHR10357:SF208">
    <property type="entry name" value="ALPHA-AMYLASE"/>
    <property type="match status" value="1"/>
</dbReference>
<organism evidence="15 16">
    <name type="scientific">Piedraia hortae CBS 480.64</name>
    <dbReference type="NCBI Taxonomy" id="1314780"/>
    <lineage>
        <taxon>Eukaryota</taxon>
        <taxon>Fungi</taxon>
        <taxon>Dikarya</taxon>
        <taxon>Ascomycota</taxon>
        <taxon>Pezizomycotina</taxon>
        <taxon>Dothideomycetes</taxon>
        <taxon>Dothideomycetidae</taxon>
        <taxon>Capnodiales</taxon>
        <taxon>Piedraiaceae</taxon>
        <taxon>Piedraia</taxon>
    </lineage>
</organism>
<comment type="cofactor">
    <cofactor evidence="2">
        <name>Ca(2+)</name>
        <dbReference type="ChEBI" id="CHEBI:29108"/>
    </cofactor>
</comment>
<reference evidence="15" key="1">
    <citation type="journal article" date="2020" name="Stud. Mycol.">
        <title>101 Dothideomycetes genomes: a test case for predicting lifestyles and emergence of pathogens.</title>
        <authorList>
            <person name="Haridas S."/>
            <person name="Albert R."/>
            <person name="Binder M."/>
            <person name="Bloem J."/>
            <person name="Labutti K."/>
            <person name="Salamov A."/>
            <person name="Andreopoulos B."/>
            <person name="Baker S."/>
            <person name="Barry K."/>
            <person name="Bills G."/>
            <person name="Bluhm B."/>
            <person name="Cannon C."/>
            <person name="Castanera R."/>
            <person name="Culley D."/>
            <person name="Daum C."/>
            <person name="Ezra D."/>
            <person name="Gonzalez J."/>
            <person name="Henrissat B."/>
            <person name="Kuo A."/>
            <person name="Liang C."/>
            <person name="Lipzen A."/>
            <person name="Lutzoni F."/>
            <person name="Magnuson J."/>
            <person name="Mondo S."/>
            <person name="Nolan M."/>
            <person name="Ohm R."/>
            <person name="Pangilinan J."/>
            <person name="Park H.-J."/>
            <person name="Ramirez L."/>
            <person name="Alfaro M."/>
            <person name="Sun H."/>
            <person name="Tritt A."/>
            <person name="Yoshinaga Y."/>
            <person name="Zwiers L.-H."/>
            <person name="Turgeon B."/>
            <person name="Goodwin S."/>
            <person name="Spatafora J."/>
            <person name="Crous P."/>
            <person name="Grigoriev I."/>
        </authorList>
    </citation>
    <scope>NUCLEOTIDE SEQUENCE</scope>
    <source>
        <strain evidence="15">CBS 480.64</strain>
    </source>
</reference>
<dbReference type="EMBL" id="MU005985">
    <property type="protein sequence ID" value="KAF2860073.1"/>
    <property type="molecule type" value="Genomic_DNA"/>
</dbReference>
<evidence type="ECO:0000256" key="2">
    <source>
        <dbReference type="ARBA" id="ARBA00001913"/>
    </source>
</evidence>
<keyword evidence="8" id="KW-1015">Disulfide bond</keyword>
<evidence type="ECO:0000256" key="9">
    <source>
        <dbReference type="ARBA" id="ARBA00023180"/>
    </source>
</evidence>
<protein>
    <recommendedName>
        <fullName evidence="4">alpha-amylase</fullName>
        <ecNumber evidence="4">3.2.1.1</ecNumber>
    </recommendedName>
</protein>
<evidence type="ECO:0000256" key="3">
    <source>
        <dbReference type="ARBA" id="ARBA00008061"/>
    </source>
</evidence>
<evidence type="ECO:0000256" key="4">
    <source>
        <dbReference type="ARBA" id="ARBA00012595"/>
    </source>
</evidence>
<evidence type="ECO:0000259" key="14">
    <source>
        <dbReference type="SMART" id="SM00642"/>
    </source>
</evidence>
<feature type="domain" description="Glycosyl hydrolase family 13 catalytic" evidence="14">
    <location>
        <begin position="32"/>
        <end position="393"/>
    </location>
</feature>
<dbReference type="EC" id="3.2.1.1" evidence="4"/>
<dbReference type="Pfam" id="PF09260">
    <property type="entry name" value="A_amylase_dom_C"/>
    <property type="match status" value="1"/>
</dbReference>
<evidence type="ECO:0000256" key="11">
    <source>
        <dbReference type="ARBA" id="ARBA00023295"/>
    </source>
</evidence>
<evidence type="ECO:0000256" key="6">
    <source>
        <dbReference type="ARBA" id="ARBA00022801"/>
    </source>
</evidence>
<dbReference type="InterPro" id="IPR015340">
    <property type="entry name" value="A_amylase_C_dom"/>
</dbReference>
<dbReference type="SMART" id="SM00642">
    <property type="entry name" value="Aamy"/>
    <property type="match status" value="1"/>
</dbReference>
<proteinExistence type="inferred from homology"/>
<dbReference type="GO" id="GO:0016052">
    <property type="term" value="P:carbohydrate catabolic process"/>
    <property type="evidence" value="ECO:0007669"/>
    <property type="project" value="InterPro"/>
</dbReference>
<evidence type="ECO:0000256" key="8">
    <source>
        <dbReference type="ARBA" id="ARBA00023157"/>
    </source>
</evidence>
<evidence type="ECO:0000256" key="12">
    <source>
        <dbReference type="SAM" id="MobiDB-lite"/>
    </source>
</evidence>
<keyword evidence="6 15" id="KW-0378">Hydrolase</keyword>
<evidence type="ECO:0000256" key="5">
    <source>
        <dbReference type="ARBA" id="ARBA00022723"/>
    </source>
</evidence>
<keyword evidence="16" id="KW-1185">Reference proteome</keyword>
<dbReference type="SUPFAM" id="SSF51445">
    <property type="entry name" value="(Trans)glycosidases"/>
    <property type="match status" value="1"/>
</dbReference>
<evidence type="ECO:0000256" key="10">
    <source>
        <dbReference type="ARBA" id="ARBA00023277"/>
    </source>
</evidence>
<dbReference type="Gene3D" id="2.60.40.1180">
    <property type="entry name" value="Golgi alpha-mannosidase II"/>
    <property type="match status" value="1"/>
</dbReference>